<feature type="binding site" evidence="9">
    <location>
        <position position="132"/>
    </location>
    <ligand>
        <name>Fe cation</name>
        <dbReference type="ChEBI" id="CHEBI:24875"/>
        <label>1</label>
    </ligand>
</feature>
<dbReference type="GO" id="GO:0019135">
    <property type="term" value="F:deoxyhypusine monooxygenase activity"/>
    <property type="evidence" value="ECO:0007669"/>
    <property type="project" value="UniProtKB-UniRule"/>
</dbReference>
<evidence type="ECO:0000313" key="10">
    <source>
        <dbReference type="EMBL" id="MDI1486274.1"/>
    </source>
</evidence>
<feature type="binding site" evidence="9">
    <location>
        <position position="265"/>
    </location>
    <ligand>
        <name>Fe cation</name>
        <dbReference type="ChEBI" id="CHEBI:24875"/>
        <label>2</label>
    </ligand>
</feature>
<keyword evidence="9" id="KW-0963">Cytoplasm</keyword>
<dbReference type="HAMAP" id="MF_03101">
    <property type="entry name" value="Deoxyhypusine_hydroxylase"/>
    <property type="match status" value="1"/>
</dbReference>
<keyword evidence="4" id="KW-0677">Repeat</keyword>
<dbReference type="PANTHER" id="PTHR12697">
    <property type="entry name" value="PBS LYASE HEAT-LIKE PROTEIN"/>
    <property type="match status" value="1"/>
</dbReference>
<sequence length="365" mass="39926">MAPTAINLPNNLSEDLSLQQAGIKLPTQINPTESESTETDPIPPLRAALTSETTPLAVRFRALFSLKYHASLKPPDRTTLPAIEAIAAAFPSPSALLKHELAYCLGQSGNSAAVPHLQSVLKDQKEDGMCRHEAAEALGALCDEGSLPLLREYCHDEAEVVRETCEIAVGRIEWAISGKRKTERLRDSDFASIDPAPPLAQNTHRYSIPEMQQKLLDNKLPLFERYRAMFALRDLASPPDLPTAVPAVHALASGFSDPSALFRHEVAFVFGQLSHPASIPSLVEVLGRPHEAPMVRHEAAEALGSLGEEDGVEEILKRYLNDEEQIVRDSVIVALDMAEFERSGQMEYAAIPEENSFSPMARVKG</sequence>
<dbReference type="GO" id="GO:0046872">
    <property type="term" value="F:metal ion binding"/>
    <property type="evidence" value="ECO:0007669"/>
    <property type="project" value="UniProtKB-KW"/>
</dbReference>
<evidence type="ECO:0000256" key="4">
    <source>
        <dbReference type="ARBA" id="ARBA00022737"/>
    </source>
</evidence>
<dbReference type="EMBL" id="JAPUFD010000003">
    <property type="protein sequence ID" value="MDI1486274.1"/>
    <property type="molecule type" value="Genomic_DNA"/>
</dbReference>
<comment type="caution">
    <text evidence="10">The sequence shown here is derived from an EMBL/GenBank/DDBJ whole genome shotgun (WGS) entry which is preliminary data.</text>
</comment>
<keyword evidence="5 9" id="KW-0560">Oxidoreductase</keyword>
<evidence type="ECO:0000256" key="3">
    <source>
        <dbReference type="ARBA" id="ARBA00022723"/>
    </source>
</evidence>
<comment type="catalytic activity">
    <reaction evidence="1 9">
        <text>[eIF5A protein]-deoxyhypusine + AH2 + O2 = [eIF5A protein]-hypusine + A + H2O</text>
        <dbReference type="Rhea" id="RHEA:14101"/>
        <dbReference type="Rhea" id="RHEA-COMP:10144"/>
        <dbReference type="Rhea" id="RHEA-COMP:12592"/>
        <dbReference type="ChEBI" id="CHEBI:13193"/>
        <dbReference type="ChEBI" id="CHEBI:15377"/>
        <dbReference type="ChEBI" id="CHEBI:15379"/>
        <dbReference type="ChEBI" id="CHEBI:17499"/>
        <dbReference type="ChEBI" id="CHEBI:82657"/>
        <dbReference type="ChEBI" id="CHEBI:91175"/>
        <dbReference type="EC" id="1.14.99.29"/>
    </reaction>
</comment>
<keyword evidence="7 9" id="KW-0503">Monooxygenase</keyword>
<feature type="binding site" evidence="9">
    <location>
        <position position="100"/>
    </location>
    <ligand>
        <name>Fe cation</name>
        <dbReference type="ChEBI" id="CHEBI:24875"/>
        <label>1</label>
    </ligand>
</feature>
<keyword evidence="11" id="KW-1185">Reference proteome</keyword>
<evidence type="ECO:0000256" key="7">
    <source>
        <dbReference type="ARBA" id="ARBA00023033"/>
    </source>
</evidence>
<feature type="binding site" evidence="9">
    <location>
        <position position="298"/>
    </location>
    <ligand>
        <name>Fe cation</name>
        <dbReference type="ChEBI" id="CHEBI:24875"/>
        <label>2</label>
    </ligand>
</feature>
<name>A0AA43QJ29_9LECA</name>
<feature type="binding site" evidence="9">
    <location>
        <position position="297"/>
    </location>
    <ligand>
        <name>Fe cation</name>
        <dbReference type="ChEBI" id="CHEBI:24875"/>
        <label>2</label>
    </ligand>
</feature>
<gene>
    <name evidence="9 10" type="primary">LIA1</name>
    <name evidence="10" type="ORF">OHK93_005500</name>
</gene>
<evidence type="ECO:0000256" key="5">
    <source>
        <dbReference type="ARBA" id="ARBA00023002"/>
    </source>
</evidence>
<feature type="binding site" evidence="9">
    <location>
        <position position="99"/>
    </location>
    <ligand>
        <name>Fe cation</name>
        <dbReference type="ChEBI" id="CHEBI:24875"/>
        <label>1</label>
    </ligand>
</feature>
<dbReference type="GO" id="GO:0005737">
    <property type="term" value="C:cytoplasm"/>
    <property type="evidence" value="ECO:0007669"/>
    <property type="project" value="UniProtKB-SubCell"/>
</dbReference>
<dbReference type="EC" id="1.14.99.29" evidence="9"/>
<organism evidence="10 11">
    <name type="scientific">Ramalina farinacea</name>
    <dbReference type="NCBI Taxonomy" id="258253"/>
    <lineage>
        <taxon>Eukaryota</taxon>
        <taxon>Fungi</taxon>
        <taxon>Dikarya</taxon>
        <taxon>Ascomycota</taxon>
        <taxon>Pezizomycotina</taxon>
        <taxon>Lecanoromycetes</taxon>
        <taxon>OSLEUM clade</taxon>
        <taxon>Lecanoromycetidae</taxon>
        <taxon>Lecanorales</taxon>
        <taxon>Lecanorineae</taxon>
        <taxon>Ramalinaceae</taxon>
        <taxon>Ramalina</taxon>
    </lineage>
</organism>
<dbReference type="Gene3D" id="1.25.10.10">
    <property type="entry name" value="Leucine-rich Repeat Variant"/>
    <property type="match status" value="2"/>
</dbReference>
<dbReference type="AlphaFoldDB" id="A0AA43QJ29"/>
<dbReference type="InterPro" id="IPR004155">
    <property type="entry name" value="PBS_lyase_HEAT"/>
</dbReference>
<comment type="similarity">
    <text evidence="9">Belongs to the deoxyhypusine hydroxylase family.</text>
</comment>
<evidence type="ECO:0000256" key="1">
    <source>
        <dbReference type="ARBA" id="ARBA00000068"/>
    </source>
</evidence>
<accession>A0AA43QJ29</accession>
<dbReference type="InterPro" id="IPR027517">
    <property type="entry name" value="Deoxyhypusine_hydroxylase"/>
</dbReference>
<comment type="cofactor">
    <cofactor evidence="9">
        <name>Fe(2+)</name>
        <dbReference type="ChEBI" id="CHEBI:29033"/>
    </cofactor>
    <text evidence="9">Binds 2 Fe(2+) ions per subunit.</text>
</comment>
<dbReference type="InterPro" id="IPR016024">
    <property type="entry name" value="ARM-type_fold"/>
</dbReference>
<dbReference type="InterPro" id="IPR011989">
    <property type="entry name" value="ARM-like"/>
</dbReference>
<dbReference type="Pfam" id="PF13646">
    <property type="entry name" value="HEAT_2"/>
    <property type="match status" value="2"/>
</dbReference>
<dbReference type="Proteomes" id="UP001161017">
    <property type="component" value="Unassembled WGS sequence"/>
</dbReference>
<evidence type="ECO:0000256" key="9">
    <source>
        <dbReference type="HAMAP-Rule" id="MF_03101"/>
    </source>
</evidence>
<evidence type="ECO:0000256" key="8">
    <source>
        <dbReference type="ARBA" id="ARBA00023256"/>
    </source>
</evidence>
<keyword evidence="9" id="KW-0539">Nucleus</keyword>
<dbReference type="SMART" id="SM00567">
    <property type="entry name" value="EZ_HEAT"/>
    <property type="match status" value="5"/>
</dbReference>
<dbReference type="PANTHER" id="PTHR12697:SF5">
    <property type="entry name" value="DEOXYHYPUSINE HYDROXYLASE"/>
    <property type="match status" value="1"/>
</dbReference>
<evidence type="ECO:0000256" key="6">
    <source>
        <dbReference type="ARBA" id="ARBA00023004"/>
    </source>
</evidence>
<feature type="binding site" evidence="9">
    <location>
        <position position="133"/>
    </location>
    <ligand>
        <name>Fe cation</name>
        <dbReference type="ChEBI" id="CHEBI:24875"/>
        <label>1</label>
    </ligand>
</feature>
<dbReference type="SUPFAM" id="SSF48371">
    <property type="entry name" value="ARM repeat"/>
    <property type="match status" value="1"/>
</dbReference>
<protein>
    <recommendedName>
        <fullName evidence="9">Deoxyhypusine hydroxylase</fullName>
        <shortName evidence="9">DOHH</shortName>
        <ecNumber evidence="9">1.14.99.29</ecNumber>
    </recommendedName>
    <alternativeName>
        <fullName evidence="9">Deoxyhypusine dioxygenase</fullName>
    </alternativeName>
    <alternativeName>
        <fullName evidence="9">Deoxyhypusine monooxygenase</fullName>
    </alternativeName>
</protein>
<evidence type="ECO:0000313" key="11">
    <source>
        <dbReference type="Proteomes" id="UP001161017"/>
    </source>
</evidence>
<comment type="function">
    <text evidence="9">Catalyzes the hydroxylation of the N(6)-(4-aminobutyl)-L-lysine intermediate to form hypusine, an essential post-translational modification only found in mature eIF-5A factor.</text>
</comment>
<reference evidence="10" key="1">
    <citation type="journal article" date="2023" name="Genome Biol. Evol.">
        <title>First Whole Genome Sequence and Flow Cytometry Genome Size Data for the Lichen-Forming Fungus Ramalina farinacea (Ascomycota).</title>
        <authorList>
            <person name="Llewellyn T."/>
            <person name="Mian S."/>
            <person name="Hill R."/>
            <person name="Leitch I.J."/>
            <person name="Gaya E."/>
        </authorList>
    </citation>
    <scope>NUCLEOTIDE SEQUENCE</scope>
    <source>
        <strain evidence="10">LIQ254RAFAR</strain>
    </source>
</reference>
<evidence type="ECO:0000256" key="2">
    <source>
        <dbReference type="ARBA" id="ARBA00005041"/>
    </source>
</evidence>
<keyword evidence="3 9" id="KW-0479">Metal-binding</keyword>
<feature type="binding site" evidence="9">
    <location>
        <position position="264"/>
    </location>
    <ligand>
        <name>Fe cation</name>
        <dbReference type="ChEBI" id="CHEBI:24875"/>
        <label>2</label>
    </ligand>
</feature>
<proteinExistence type="inferred from homology"/>
<comment type="subcellular location">
    <subcellularLocation>
        <location evidence="9">Cytoplasm</location>
    </subcellularLocation>
    <subcellularLocation>
        <location evidence="9">Nucleus</location>
    </subcellularLocation>
</comment>
<dbReference type="GO" id="GO:0005634">
    <property type="term" value="C:nucleus"/>
    <property type="evidence" value="ECO:0007669"/>
    <property type="project" value="UniProtKB-SubCell"/>
</dbReference>
<keyword evidence="8 9" id="KW-0386">Hypusine biosynthesis</keyword>
<comment type="pathway">
    <text evidence="2 9">Protein modification; eIF5A hypusination.</text>
</comment>
<keyword evidence="6 9" id="KW-0408">Iron</keyword>